<evidence type="ECO:0000256" key="2">
    <source>
        <dbReference type="SAM" id="Phobius"/>
    </source>
</evidence>
<evidence type="ECO:0000313" key="3">
    <source>
        <dbReference type="EMBL" id="PSR80580.1"/>
    </source>
</evidence>
<feature type="region of interest" description="Disordered" evidence="1">
    <location>
        <begin position="38"/>
        <end position="84"/>
    </location>
</feature>
<keyword evidence="2" id="KW-1133">Transmembrane helix</keyword>
<feature type="transmembrane region" description="Helical" evidence="2">
    <location>
        <begin position="106"/>
        <end position="128"/>
    </location>
</feature>
<dbReference type="EMBL" id="KZ678525">
    <property type="protein sequence ID" value="PSR80580.1"/>
    <property type="molecule type" value="Genomic_DNA"/>
</dbReference>
<name>A0A2T3A0L8_9PEZI</name>
<sequence length="153" mass="16779">MASRAQSRQKQYSMYSRCPLGKPYQGAPLRMRWPHLPKHQSPVTSLTKDTWPHGPSAPEKSFQVPVGREEPCGRQYRSGPMSGPQPYAVPESLLGLVGLPGSPAELWTGLLCWMGGGLVLCVLFALAFQGQDHPPNLCQVPLQPHPSQPMSLL</sequence>
<reference evidence="3 4" key="1">
    <citation type="journal article" date="2018" name="Mycol. Prog.">
        <title>Coniella lustricola, a new species from submerged detritus.</title>
        <authorList>
            <person name="Raudabaugh D.B."/>
            <person name="Iturriaga T."/>
            <person name="Carver A."/>
            <person name="Mondo S."/>
            <person name="Pangilinan J."/>
            <person name="Lipzen A."/>
            <person name="He G."/>
            <person name="Amirebrahimi M."/>
            <person name="Grigoriev I.V."/>
            <person name="Miller A.N."/>
        </authorList>
    </citation>
    <scope>NUCLEOTIDE SEQUENCE [LARGE SCALE GENOMIC DNA]</scope>
    <source>
        <strain evidence="3 4">B22-T-1</strain>
    </source>
</reference>
<gene>
    <name evidence="3" type="ORF">BD289DRAFT_61334</name>
</gene>
<dbReference type="AlphaFoldDB" id="A0A2T3A0L8"/>
<accession>A0A2T3A0L8</accession>
<proteinExistence type="predicted"/>
<organism evidence="3 4">
    <name type="scientific">Coniella lustricola</name>
    <dbReference type="NCBI Taxonomy" id="2025994"/>
    <lineage>
        <taxon>Eukaryota</taxon>
        <taxon>Fungi</taxon>
        <taxon>Dikarya</taxon>
        <taxon>Ascomycota</taxon>
        <taxon>Pezizomycotina</taxon>
        <taxon>Sordariomycetes</taxon>
        <taxon>Sordariomycetidae</taxon>
        <taxon>Diaporthales</taxon>
        <taxon>Schizoparmaceae</taxon>
        <taxon>Coniella</taxon>
    </lineage>
</organism>
<keyword evidence="4" id="KW-1185">Reference proteome</keyword>
<dbReference type="InParanoid" id="A0A2T3A0L8"/>
<dbReference type="Proteomes" id="UP000241462">
    <property type="component" value="Unassembled WGS sequence"/>
</dbReference>
<evidence type="ECO:0000313" key="4">
    <source>
        <dbReference type="Proteomes" id="UP000241462"/>
    </source>
</evidence>
<keyword evidence="2" id="KW-0472">Membrane</keyword>
<protein>
    <submittedName>
        <fullName evidence="3">Uncharacterized protein</fullName>
    </submittedName>
</protein>
<evidence type="ECO:0000256" key="1">
    <source>
        <dbReference type="SAM" id="MobiDB-lite"/>
    </source>
</evidence>
<keyword evidence="2" id="KW-0812">Transmembrane</keyword>